<name>A0A126Q083_ALTMA</name>
<feature type="compositionally biased region" description="Basic and acidic residues" evidence="1">
    <location>
        <begin position="1"/>
        <end position="11"/>
    </location>
</feature>
<gene>
    <name evidence="2" type="ORF">AVL55_11140</name>
</gene>
<feature type="compositionally biased region" description="Basic residues" evidence="1">
    <location>
        <begin position="12"/>
        <end position="25"/>
    </location>
</feature>
<organism evidence="2 3">
    <name type="scientific">Alteromonas macleodii</name>
    <name type="common">Pseudoalteromonas macleodii</name>
    <dbReference type="NCBI Taxonomy" id="28108"/>
    <lineage>
        <taxon>Bacteria</taxon>
        <taxon>Pseudomonadati</taxon>
        <taxon>Pseudomonadota</taxon>
        <taxon>Gammaproteobacteria</taxon>
        <taxon>Alteromonadales</taxon>
        <taxon>Alteromonadaceae</taxon>
        <taxon>Alteromonas/Salinimonas group</taxon>
        <taxon>Alteromonas</taxon>
    </lineage>
</organism>
<evidence type="ECO:0000313" key="3">
    <source>
        <dbReference type="Proteomes" id="UP000063991"/>
    </source>
</evidence>
<dbReference type="AlphaFoldDB" id="A0A126Q083"/>
<accession>A0A126Q083</accession>
<protein>
    <submittedName>
        <fullName evidence="2">Uncharacterized protein</fullName>
    </submittedName>
</protein>
<evidence type="ECO:0000313" key="2">
    <source>
        <dbReference type="EMBL" id="AMJ98673.1"/>
    </source>
</evidence>
<evidence type="ECO:0000256" key="1">
    <source>
        <dbReference type="SAM" id="MobiDB-lite"/>
    </source>
</evidence>
<dbReference type="EMBL" id="CP014323">
    <property type="protein sequence ID" value="AMJ98673.1"/>
    <property type="molecule type" value="Genomic_DNA"/>
</dbReference>
<reference evidence="2 3" key="1">
    <citation type="submission" date="2015-12" db="EMBL/GenBank/DDBJ databases">
        <authorList>
            <person name="Shamseldin A."/>
            <person name="Moawad H."/>
            <person name="Abd El-Rahim W.M."/>
            <person name="Sadowsky M.J."/>
        </authorList>
    </citation>
    <scope>NUCLEOTIDE SEQUENCE [LARGE SCALE GENOMIC DNA]</scope>
    <source>
        <strain evidence="2 3">D7</strain>
    </source>
</reference>
<dbReference type="RefSeq" id="WP_061095180.1">
    <property type="nucleotide sequence ID" value="NZ_CP014323.1"/>
</dbReference>
<dbReference type="Proteomes" id="UP000063991">
    <property type="component" value="Chromosome"/>
</dbReference>
<proteinExistence type="predicted"/>
<sequence>MDNPSRKEQLRTAKRKQRAALKNSKKQVAIHLSNEAYAKLQELTSDSRTYADVLEELLLDSQTEKPSEKVERIPTQTNNASSMRKILNQHRGELVVDITRSDLKPYIEQIEYESLSMLVHSKEPIFKGLARYITEKAEYSFAYFFDYLQKYFFRTYFDSLRYLSSRHRHIIQIDERKLEIILDIETENILEILAKKWHLWATEPLD</sequence>
<feature type="region of interest" description="Disordered" evidence="1">
    <location>
        <begin position="1"/>
        <end position="25"/>
    </location>
</feature>